<comment type="caution">
    <text evidence="3">The sequence shown here is derived from an EMBL/GenBank/DDBJ whole genome shotgun (WGS) entry which is preliminary data.</text>
</comment>
<sequence length="516" mass="55190">MTPDLAPHGAALAELFGSWQFVLGALVLTLGPAIALRRRRVALAALTDTERAAAADRRGRRIEDILTVVIAAAAAALSATGLRRVGHHQMGLDTPFDLLPFVALDVAAMVCGRRARRRARDGDGPGLSGALFWILAGISSVFSASEAASLLGGAVRAVWPVLAAVLWEIGSLEERRAARNKGGRPDRRIALVRLLHPVEAFRVALLLAARQDLAQEEATAEVRISRAAYRWYRLRRAQDAVKRAGGMTRWVYRLVEMHADARAQDASERAGCSDPAILNRVVARLQMRVRQADIAGMNLRNPAAFEGILSTLIGTIPTIPSQAADPHPAPSSHPANDEEPQLRARMAEGGEPGDDSGDEDTASPHPDVDAEQDEAPGAERKTDEEVMAAFVETVPRKDDGTFAWGINKCAEALGIGNPRAKRFLKTQAEWLPEALASHPAAHGADGEEPDHFDQALALANEPPQPAAAPRALDPALPPAGQQLAIDERFALDPTVGDFEQHDSGLLLPAAAGIRQP</sequence>
<dbReference type="Pfam" id="PF10935">
    <property type="entry name" value="DUF2637"/>
    <property type="match status" value="1"/>
</dbReference>
<dbReference type="RefSeq" id="WP_190149025.1">
    <property type="nucleotide sequence ID" value="NZ_BMTL01000007.1"/>
</dbReference>
<reference evidence="3" key="1">
    <citation type="journal article" date="2014" name="Int. J. Syst. Evol. Microbiol.">
        <title>Complete genome sequence of Corynebacterium casei LMG S-19264T (=DSM 44701T), isolated from a smear-ripened cheese.</title>
        <authorList>
            <consortium name="US DOE Joint Genome Institute (JGI-PGF)"/>
            <person name="Walter F."/>
            <person name="Albersmeier A."/>
            <person name="Kalinowski J."/>
            <person name="Ruckert C."/>
        </authorList>
    </citation>
    <scope>NUCLEOTIDE SEQUENCE</scope>
    <source>
        <strain evidence="3">JCM 4386</strain>
    </source>
</reference>
<protein>
    <recommendedName>
        <fullName evidence="5">DUF2637 domain-containing protein</fullName>
    </recommendedName>
</protein>
<keyword evidence="2" id="KW-1133">Transmembrane helix</keyword>
<keyword evidence="2" id="KW-0812">Transmembrane</keyword>
<evidence type="ECO:0000313" key="3">
    <source>
        <dbReference type="EMBL" id="GGR82434.1"/>
    </source>
</evidence>
<name>A0A918FTK3_9ACTN</name>
<reference evidence="3" key="2">
    <citation type="submission" date="2020-09" db="EMBL/GenBank/DDBJ databases">
        <authorList>
            <person name="Sun Q."/>
            <person name="Ohkuma M."/>
        </authorList>
    </citation>
    <scope>NUCLEOTIDE SEQUENCE</scope>
    <source>
        <strain evidence="3">JCM 4386</strain>
    </source>
</reference>
<feature type="transmembrane region" description="Helical" evidence="2">
    <location>
        <begin position="16"/>
        <end position="36"/>
    </location>
</feature>
<organism evidence="3 4">
    <name type="scientific">Streptomyces humidus</name>
    <dbReference type="NCBI Taxonomy" id="52259"/>
    <lineage>
        <taxon>Bacteria</taxon>
        <taxon>Bacillati</taxon>
        <taxon>Actinomycetota</taxon>
        <taxon>Actinomycetes</taxon>
        <taxon>Kitasatosporales</taxon>
        <taxon>Streptomycetaceae</taxon>
        <taxon>Streptomyces</taxon>
    </lineage>
</organism>
<feature type="compositionally biased region" description="Acidic residues" evidence="1">
    <location>
        <begin position="351"/>
        <end position="361"/>
    </location>
</feature>
<gene>
    <name evidence="3" type="ORF">GCM10010269_21980</name>
</gene>
<keyword evidence="4" id="KW-1185">Reference proteome</keyword>
<accession>A0A918FTK3</accession>
<dbReference type="InterPro" id="IPR021235">
    <property type="entry name" value="DUF2637"/>
</dbReference>
<feature type="compositionally biased region" description="Low complexity" evidence="1">
    <location>
        <begin position="320"/>
        <end position="334"/>
    </location>
</feature>
<evidence type="ECO:0008006" key="5">
    <source>
        <dbReference type="Google" id="ProtNLM"/>
    </source>
</evidence>
<evidence type="ECO:0000313" key="4">
    <source>
        <dbReference type="Proteomes" id="UP000606194"/>
    </source>
</evidence>
<dbReference type="AlphaFoldDB" id="A0A918FTK3"/>
<feature type="region of interest" description="Disordered" evidence="1">
    <location>
        <begin position="319"/>
        <end position="383"/>
    </location>
</feature>
<evidence type="ECO:0000256" key="2">
    <source>
        <dbReference type="SAM" id="Phobius"/>
    </source>
</evidence>
<evidence type="ECO:0000256" key="1">
    <source>
        <dbReference type="SAM" id="MobiDB-lite"/>
    </source>
</evidence>
<dbReference type="EMBL" id="BMTL01000007">
    <property type="protein sequence ID" value="GGR82434.1"/>
    <property type="molecule type" value="Genomic_DNA"/>
</dbReference>
<dbReference type="Proteomes" id="UP000606194">
    <property type="component" value="Unassembled WGS sequence"/>
</dbReference>
<proteinExistence type="predicted"/>
<keyword evidence="2" id="KW-0472">Membrane</keyword>
<feature type="transmembrane region" description="Helical" evidence="2">
    <location>
        <begin position="65"/>
        <end position="82"/>
    </location>
</feature>